<evidence type="ECO:0000313" key="12">
    <source>
        <dbReference type="Proteomes" id="UP001589813"/>
    </source>
</evidence>
<dbReference type="Proteomes" id="UP001589813">
    <property type="component" value="Unassembled WGS sequence"/>
</dbReference>
<dbReference type="Gene3D" id="1.10.3730.20">
    <property type="match status" value="1"/>
</dbReference>
<comment type="caution">
    <text evidence="11">The sequence shown here is derived from an EMBL/GenBank/DDBJ whole genome shotgun (WGS) entry which is preliminary data.</text>
</comment>
<evidence type="ECO:0000256" key="6">
    <source>
        <dbReference type="ARBA" id="ARBA00023136"/>
    </source>
</evidence>
<dbReference type="Pfam" id="PF00893">
    <property type="entry name" value="Multi_Drug_Res"/>
    <property type="match status" value="1"/>
</dbReference>
<dbReference type="PANTHER" id="PTHR30561:SF0">
    <property type="entry name" value="GUANIDINIUM EXPORTER"/>
    <property type="match status" value="1"/>
</dbReference>
<protein>
    <recommendedName>
        <fullName evidence="8">Guanidinium exporter</fullName>
    </recommendedName>
</protein>
<evidence type="ECO:0000256" key="3">
    <source>
        <dbReference type="ARBA" id="ARBA00022475"/>
    </source>
</evidence>
<evidence type="ECO:0000256" key="8">
    <source>
        <dbReference type="ARBA" id="ARBA00039168"/>
    </source>
</evidence>
<keyword evidence="12" id="KW-1185">Reference proteome</keyword>
<dbReference type="EMBL" id="JBHLXP010000004">
    <property type="protein sequence ID" value="MFC0049617.1"/>
    <property type="molecule type" value="Genomic_DNA"/>
</dbReference>
<gene>
    <name evidence="11" type="ORF">ACFFJP_15070</name>
</gene>
<name>A0ABV6BFN3_9GAMM</name>
<proteinExistence type="inferred from homology"/>
<evidence type="ECO:0000256" key="9">
    <source>
        <dbReference type="RuleBase" id="RU003942"/>
    </source>
</evidence>
<dbReference type="InterPro" id="IPR000390">
    <property type="entry name" value="Small_drug/metabolite_transptr"/>
</dbReference>
<evidence type="ECO:0000313" key="11">
    <source>
        <dbReference type="EMBL" id="MFC0049617.1"/>
    </source>
</evidence>
<dbReference type="InterPro" id="IPR045324">
    <property type="entry name" value="Small_multidrug_res"/>
</dbReference>
<evidence type="ECO:0000256" key="10">
    <source>
        <dbReference type="SAM" id="Phobius"/>
    </source>
</evidence>
<comment type="similarity">
    <text evidence="7">Belongs to the drug/metabolite transporter (DMT) superfamily. Small multidrug resistance (SMR) (TC 2.A.7.1) family. Gdx/SugE subfamily.</text>
</comment>
<evidence type="ECO:0000256" key="5">
    <source>
        <dbReference type="ARBA" id="ARBA00022989"/>
    </source>
</evidence>
<organism evidence="11 12">
    <name type="scientific">Rheinheimera tilapiae</name>
    <dbReference type="NCBI Taxonomy" id="875043"/>
    <lineage>
        <taxon>Bacteria</taxon>
        <taxon>Pseudomonadati</taxon>
        <taxon>Pseudomonadota</taxon>
        <taxon>Gammaproteobacteria</taxon>
        <taxon>Chromatiales</taxon>
        <taxon>Chromatiaceae</taxon>
        <taxon>Rheinheimera</taxon>
    </lineage>
</organism>
<keyword evidence="6 10" id="KW-0472">Membrane</keyword>
<feature type="transmembrane region" description="Helical" evidence="10">
    <location>
        <begin position="7"/>
        <end position="28"/>
    </location>
</feature>
<keyword evidence="5 10" id="KW-1133">Transmembrane helix</keyword>
<feature type="transmembrane region" description="Helical" evidence="10">
    <location>
        <begin position="64"/>
        <end position="83"/>
    </location>
</feature>
<keyword evidence="2" id="KW-0813">Transport</keyword>
<keyword evidence="3" id="KW-1003">Cell membrane</keyword>
<dbReference type="PANTHER" id="PTHR30561">
    <property type="entry name" value="SMR FAMILY PROTON-DEPENDENT DRUG EFFLUX TRANSPORTER SUGE"/>
    <property type="match status" value="1"/>
</dbReference>
<comment type="subcellular location">
    <subcellularLocation>
        <location evidence="1 9">Cell membrane</location>
        <topology evidence="1 9">Multi-pass membrane protein</topology>
    </subcellularLocation>
</comment>
<sequence>MSISYSAYLYLIAAAAFEVLWVLCVRLSDGFSRLLPSGLAAVSMFLSVLLLAKASQQLPVALAYCGWVGMGAIGSALLQQFYFQQPLSAGAWLSLLMLLVGIVGLQLTLAPQH</sequence>
<dbReference type="SUPFAM" id="SSF103481">
    <property type="entry name" value="Multidrug resistance efflux transporter EmrE"/>
    <property type="match status" value="1"/>
</dbReference>
<feature type="transmembrane region" description="Helical" evidence="10">
    <location>
        <begin position="89"/>
        <end position="110"/>
    </location>
</feature>
<dbReference type="RefSeq" id="WP_377245833.1">
    <property type="nucleotide sequence ID" value="NZ_JBHLXP010000004.1"/>
</dbReference>
<evidence type="ECO:0000256" key="7">
    <source>
        <dbReference type="ARBA" id="ARBA00038151"/>
    </source>
</evidence>
<evidence type="ECO:0000256" key="4">
    <source>
        <dbReference type="ARBA" id="ARBA00022692"/>
    </source>
</evidence>
<keyword evidence="4 9" id="KW-0812">Transmembrane</keyword>
<feature type="transmembrane region" description="Helical" evidence="10">
    <location>
        <begin position="34"/>
        <end position="52"/>
    </location>
</feature>
<evidence type="ECO:0000256" key="2">
    <source>
        <dbReference type="ARBA" id="ARBA00022448"/>
    </source>
</evidence>
<accession>A0ABV6BFN3</accession>
<dbReference type="InterPro" id="IPR037185">
    <property type="entry name" value="EmrE-like"/>
</dbReference>
<reference evidence="11 12" key="1">
    <citation type="submission" date="2024-09" db="EMBL/GenBank/DDBJ databases">
        <authorList>
            <person name="Sun Q."/>
            <person name="Mori K."/>
        </authorList>
    </citation>
    <scope>NUCLEOTIDE SEQUENCE [LARGE SCALE GENOMIC DNA]</scope>
    <source>
        <strain evidence="11 12">KCTC 23315</strain>
    </source>
</reference>
<evidence type="ECO:0000256" key="1">
    <source>
        <dbReference type="ARBA" id="ARBA00004651"/>
    </source>
</evidence>